<keyword evidence="2" id="KW-0675">Receptor</keyword>
<keyword evidence="3" id="KW-1185">Reference proteome</keyword>
<dbReference type="PANTHER" id="PTHR34590:SF5">
    <property type="entry name" value="OS04G0586500 PROTEIN"/>
    <property type="match status" value="1"/>
</dbReference>
<proteinExistence type="predicted"/>
<feature type="signal peptide" evidence="1">
    <location>
        <begin position="1"/>
        <end position="25"/>
    </location>
</feature>
<name>A0AAV9C4I4_ACOCL</name>
<evidence type="ECO:0000313" key="3">
    <source>
        <dbReference type="Proteomes" id="UP001180020"/>
    </source>
</evidence>
<feature type="chain" id="PRO_5043406854" evidence="1">
    <location>
        <begin position="26"/>
        <end position="113"/>
    </location>
</feature>
<accession>A0AAV9C4I4</accession>
<keyword evidence="2" id="KW-0808">Transferase</keyword>
<reference evidence="2" key="1">
    <citation type="journal article" date="2023" name="Nat. Commun.">
        <title>Diploid and tetraploid genomes of Acorus and the evolution of monocots.</title>
        <authorList>
            <person name="Ma L."/>
            <person name="Liu K.W."/>
            <person name="Li Z."/>
            <person name="Hsiao Y.Y."/>
            <person name="Qi Y."/>
            <person name="Fu T."/>
            <person name="Tang G.D."/>
            <person name="Zhang D."/>
            <person name="Sun W.H."/>
            <person name="Liu D.K."/>
            <person name="Li Y."/>
            <person name="Chen G.Z."/>
            <person name="Liu X.D."/>
            <person name="Liao X.Y."/>
            <person name="Jiang Y.T."/>
            <person name="Yu X."/>
            <person name="Hao Y."/>
            <person name="Huang J."/>
            <person name="Zhao X.W."/>
            <person name="Ke S."/>
            <person name="Chen Y.Y."/>
            <person name="Wu W.L."/>
            <person name="Hsu J.L."/>
            <person name="Lin Y.F."/>
            <person name="Huang M.D."/>
            <person name="Li C.Y."/>
            <person name="Huang L."/>
            <person name="Wang Z.W."/>
            <person name="Zhao X."/>
            <person name="Zhong W.Y."/>
            <person name="Peng D.H."/>
            <person name="Ahmad S."/>
            <person name="Lan S."/>
            <person name="Zhang J.S."/>
            <person name="Tsai W.C."/>
            <person name="Van de Peer Y."/>
            <person name="Liu Z.J."/>
        </authorList>
    </citation>
    <scope>NUCLEOTIDE SEQUENCE</scope>
    <source>
        <strain evidence="2">CP</strain>
    </source>
</reference>
<gene>
    <name evidence="2" type="primary">FER</name>
    <name evidence="2" type="ORF">QJS10_CPB21g01790</name>
</gene>
<keyword evidence="2" id="KW-0418">Kinase</keyword>
<reference evidence="2" key="2">
    <citation type="submission" date="2023-06" db="EMBL/GenBank/DDBJ databases">
        <authorList>
            <person name="Ma L."/>
            <person name="Liu K.-W."/>
            <person name="Li Z."/>
            <person name="Hsiao Y.-Y."/>
            <person name="Qi Y."/>
            <person name="Fu T."/>
            <person name="Tang G."/>
            <person name="Zhang D."/>
            <person name="Sun W.-H."/>
            <person name="Liu D.-K."/>
            <person name="Li Y."/>
            <person name="Chen G.-Z."/>
            <person name="Liu X.-D."/>
            <person name="Liao X.-Y."/>
            <person name="Jiang Y.-T."/>
            <person name="Yu X."/>
            <person name="Hao Y."/>
            <person name="Huang J."/>
            <person name="Zhao X.-W."/>
            <person name="Ke S."/>
            <person name="Chen Y.-Y."/>
            <person name="Wu W.-L."/>
            <person name="Hsu J.-L."/>
            <person name="Lin Y.-F."/>
            <person name="Huang M.-D."/>
            <person name="Li C.-Y."/>
            <person name="Huang L."/>
            <person name="Wang Z.-W."/>
            <person name="Zhao X."/>
            <person name="Zhong W.-Y."/>
            <person name="Peng D.-H."/>
            <person name="Ahmad S."/>
            <person name="Lan S."/>
            <person name="Zhang J.-S."/>
            <person name="Tsai W.-C."/>
            <person name="Van De Peer Y."/>
            <person name="Liu Z.-J."/>
        </authorList>
    </citation>
    <scope>NUCLEOTIDE SEQUENCE</scope>
    <source>
        <strain evidence="2">CP</strain>
        <tissue evidence="2">Leaves</tissue>
    </source>
</reference>
<protein>
    <submittedName>
        <fullName evidence="2">Receptor-like protein kinase FERONIA</fullName>
    </submittedName>
</protein>
<evidence type="ECO:0000313" key="2">
    <source>
        <dbReference type="EMBL" id="KAK1283647.1"/>
    </source>
</evidence>
<comment type="caution">
    <text evidence="2">The sequence shown here is derived from an EMBL/GenBank/DDBJ whole genome shotgun (WGS) entry which is preliminary data.</text>
</comment>
<dbReference type="InterPro" id="IPR045272">
    <property type="entry name" value="ANXUR1/2-like"/>
</dbReference>
<dbReference type="AlphaFoldDB" id="A0AAV9C4I4"/>
<sequence length="113" mass="12427">MKIHMRNHTFLLLLAITASIDPTSAQNSTPYVPAEKIFLDCGATSKGKQPSQDGLSWEADFGSGYAAGIQKTVSATPSAQDLSIPYRTARIFQTPYTYSFPVTPGRKFVRLHF</sequence>
<dbReference type="EMBL" id="JAUJYO010000021">
    <property type="protein sequence ID" value="KAK1283647.1"/>
    <property type="molecule type" value="Genomic_DNA"/>
</dbReference>
<dbReference type="Gene3D" id="2.60.120.430">
    <property type="entry name" value="Galactose-binding lectin"/>
    <property type="match status" value="1"/>
</dbReference>
<keyword evidence="1" id="KW-0732">Signal</keyword>
<organism evidence="2 3">
    <name type="scientific">Acorus calamus</name>
    <name type="common">Sweet flag</name>
    <dbReference type="NCBI Taxonomy" id="4465"/>
    <lineage>
        <taxon>Eukaryota</taxon>
        <taxon>Viridiplantae</taxon>
        <taxon>Streptophyta</taxon>
        <taxon>Embryophyta</taxon>
        <taxon>Tracheophyta</taxon>
        <taxon>Spermatophyta</taxon>
        <taxon>Magnoliopsida</taxon>
        <taxon>Liliopsida</taxon>
        <taxon>Acoraceae</taxon>
        <taxon>Acorus</taxon>
    </lineage>
</organism>
<dbReference type="PANTHER" id="PTHR34590">
    <property type="entry name" value="OS03G0124300 PROTEIN-RELATED"/>
    <property type="match status" value="1"/>
</dbReference>
<dbReference type="Proteomes" id="UP001180020">
    <property type="component" value="Unassembled WGS sequence"/>
</dbReference>
<dbReference type="GO" id="GO:0004714">
    <property type="term" value="F:transmembrane receptor protein tyrosine kinase activity"/>
    <property type="evidence" value="ECO:0007669"/>
    <property type="project" value="InterPro"/>
</dbReference>
<evidence type="ECO:0000256" key="1">
    <source>
        <dbReference type="SAM" id="SignalP"/>
    </source>
</evidence>